<protein>
    <submittedName>
        <fullName evidence="3">Reverse transcriptase domain-containing protein</fullName>
    </submittedName>
</protein>
<dbReference type="InterPro" id="IPR000477">
    <property type="entry name" value="RT_dom"/>
</dbReference>
<keyword evidence="2" id="KW-1185">Reference proteome</keyword>
<reference evidence="3" key="2">
    <citation type="submission" date="2016-06" db="UniProtKB">
        <authorList>
            <consortium name="WormBaseParasite"/>
        </authorList>
    </citation>
    <scope>IDENTIFICATION</scope>
</reference>
<sequence>MDASARPRTHPTAPSLNDCLHTGPLLLKDLTGVLLRFRRMEAVILADIEKAFLQLGVREQDRDATRFLWLTAPTETNLDAVSREHIIIYRFCRVSFGLTVSPFLLNATLREHLALFDSEVARRIEENLYVDHILFEAKPGEDIGQLLQEAKSIFQNASMRLREFFSGNPKDLETLPEDDLAKHQDHTKVLGISWKPKHNHIVFKLPFFDGPITKRGVLSQIAKVYDPLGLTSPALLPAKEFLQSVQNLNPKWDDPLPNDFQERWVKLMRTWQCDGEPVEIVFPRHIPTKDDEFHCFCDASMSYNFV</sequence>
<dbReference type="WBParaSite" id="GPLIN_001631900">
    <property type="protein sequence ID" value="GPLIN_001631900"/>
    <property type="gene ID" value="GPLIN_001631900"/>
</dbReference>
<dbReference type="SUPFAM" id="SSF56672">
    <property type="entry name" value="DNA/RNA polymerases"/>
    <property type="match status" value="1"/>
</dbReference>
<dbReference type="InterPro" id="IPR008042">
    <property type="entry name" value="Retrotrans_Pao"/>
</dbReference>
<proteinExistence type="predicted"/>
<dbReference type="PANTHER" id="PTHR47331">
    <property type="entry name" value="PHD-TYPE DOMAIN-CONTAINING PROTEIN"/>
    <property type="match status" value="1"/>
</dbReference>
<dbReference type="PANTHER" id="PTHR47331:SF1">
    <property type="entry name" value="GAG-LIKE PROTEIN"/>
    <property type="match status" value="1"/>
</dbReference>
<evidence type="ECO:0000259" key="1">
    <source>
        <dbReference type="Pfam" id="PF00078"/>
    </source>
</evidence>
<name>A0A183CTW1_GLOPA</name>
<feature type="domain" description="Reverse transcriptase" evidence="1">
    <location>
        <begin position="41"/>
        <end position="161"/>
    </location>
</feature>
<dbReference type="AlphaFoldDB" id="A0A183CTW1"/>
<reference evidence="2" key="1">
    <citation type="submission" date="2014-05" db="EMBL/GenBank/DDBJ databases">
        <title>The genome and life-stage specific transcriptomes of Globodera pallida elucidate key aspects of plant parasitism by a cyst nematode.</title>
        <authorList>
            <person name="Cotton J.A."/>
            <person name="Lilley C.J."/>
            <person name="Jones L.M."/>
            <person name="Kikuchi T."/>
            <person name="Reid A.J."/>
            <person name="Thorpe P."/>
            <person name="Tsai I.J."/>
            <person name="Beasley H."/>
            <person name="Blok V."/>
            <person name="Cock P.J.A."/>
            <person name="Van den Akker S.E."/>
            <person name="Holroyd N."/>
            <person name="Hunt M."/>
            <person name="Mantelin S."/>
            <person name="Naghra H."/>
            <person name="Pain A."/>
            <person name="Palomares-Rius J.E."/>
            <person name="Zarowiecki M."/>
            <person name="Berriman M."/>
            <person name="Jones J.T."/>
            <person name="Urwin P.E."/>
        </authorList>
    </citation>
    <scope>NUCLEOTIDE SEQUENCE [LARGE SCALE GENOMIC DNA]</scope>
    <source>
        <strain evidence="2">Lindley</strain>
    </source>
</reference>
<dbReference type="InterPro" id="IPR043502">
    <property type="entry name" value="DNA/RNA_pol_sf"/>
</dbReference>
<evidence type="ECO:0000313" key="3">
    <source>
        <dbReference type="WBParaSite" id="GPLIN_001631900"/>
    </source>
</evidence>
<accession>A0A183CTW1</accession>
<evidence type="ECO:0000313" key="2">
    <source>
        <dbReference type="Proteomes" id="UP000050741"/>
    </source>
</evidence>
<dbReference type="Proteomes" id="UP000050741">
    <property type="component" value="Unassembled WGS sequence"/>
</dbReference>
<dbReference type="Pfam" id="PF00078">
    <property type="entry name" value="RVT_1"/>
    <property type="match status" value="1"/>
</dbReference>
<dbReference type="Pfam" id="PF05380">
    <property type="entry name" value="Peptidase_A17"/>
    <property type="match status" value="1"/>
</dbReference>
<organism evidence="2 3">
    <name type="scientific">Globodera pallida</name>
    <name type="common">Potato cyst nematode worm</name>
    <name type="synonym">Heterodera pallida</name>
    <dbReference type="NCBI Taxonomy" id="36090"/>
    <lineage>
        <taxon>Eukaryota</taxon>
        <taxon>Metazoa</taxon>
        <taxon>Ecdysozoa</taxon>
        <taxon>Nematoda</taxon>
        <taxon>Chromadorea</taxon>
        <taxon>Rhabditida</taxon>
        <taxon>Tylenchina</taxon>
        <taxon>Tylenchomorpha</taxon>
        <taxon>Tylenchoidea</taxon>
        <taxon>Heteroderidae</taxon>
        <taxon>Heteroderinae</taxon>
        <taxon>Globodera</taxon>
    </lineage>
</organism>